<dbReference type="OrthoDB" id="512473at2759"/>
<evidence type="ECO:0000256" key="2">
    <source>
        <dbReference type="SAM" id="Phobius"/>
    </source>
</evidence>
<reference evidence="3" key="1">
    <citation type="journal article" date="2016" name="Insect Biochem. Mol. Biol.">
        <title>Multifaceted biological insights from a draft genome sequence of the tobacco hornworm moth, Manduca sexta.</title>
        <authorList>
            <person name="Kanost M.R."/>
            <person name="Arrese E.L."/>
            <person name="Cao X."/>
            <person name="Chen Y.R."/>
            <person name="Chellapilla S."/>
            <person name="Goldsmith M.R."/>
            <person name="Grosse-Wilde E."/>
            <person name="Heckel D.G."/>
            <person name="Herndon N."/>
            <person name="Jiang H."/>
            <person name="Papanicolaou A."/>
            <person name="Qu J."/>
            <person name="Soulages J.L."/>
            <person name="Vogel H."/>
            <person name="Walters J."/>
            <person name="Waterhouse R.M."/>
            <person name="Ahn S.J."/>
            <person name="Almeida F.C."/>
            <person name="An C."/>
            <person name="Aqrawi P."/>
            <person name="Bretschneider A."/>
            <person name="Bryant W.B."/>
            <person name="Bucks S."/>
            <person name="Chao H."/>
            <person name="Chevignon G."/>
            <person name="Christen J.M."/>
            <person name="Clarke D.F."/>
            <person name="Dittmer N.T."/>
            <person name="Ferguson L.C.F."/>
            <person name="Garavelou S."/>
            <person name="Gordon K.H.J."/>
            <person name="Gunaratna R.T."/>
            <person name="Han Y."/>
            <person name="Hauser F."/>
            <person name="He Y."/>
            <person name="Heidel-Fischer H."/>
            <person name="Hirsh A."/>
            <person name="Hu Y."/>
            <person name="Jiang H."/>
            <person name="Kalra D."/>
            <person name="Klinner C."/>
            <person name="Konig C."/>
            <person name="Kovar C."/>
            <person name="Kroll A.R."/>
            <person name="Kuwar S.S."/>
            <person name="Lee S.L."/>
            <person name="Lehman R."/>
            <person name="Li K."/>
            <person name="Li Z."/>
            <person name="Liang H."/>
            <person name="Lovelace S."/>
            <person name="Lu Z."/>
            <person name="Mansfield J.H."/>
            <person name="McCulloch K.J."/>
            <person name="Mathew T."/>
            <person name="Morton B."/>
            <person name="Muzny D.M."/>
            <person name="Neunemann D."/>
            <person name="Ongeri F."/>
            <person name="Pauchet Y."/>
            <person name="Pu L.L."/>
            <person name="Pyrousis I."/>
            <person name="Rao X.J."/>
            <person name="Redding A."/>
            <person name="Roesel C."/>
            <person name="Sanchez-Gracia A."/>
            <person name="Schaack S."/>
            <person name="Shukla A."/>
            <person name="Tetreau G."/>
            <person name="Wang Y."/>
            <person name="Xiong G.H."/>
            <person name="Traut W."/>
            <person name="Walsh T.K."/>
            <person name="Worley K.C."/>
            <person name="Wu D."/>
            <person name="Wu W."/>
            <person name="Wu Y.Q."/>
            <person name="Zhang X."/>
            <person name="Zou Z."/>
            <person name="Zucker H."/>
            <person name="Briscoe A.D."/>
            <person name="Burmester T."/>
            <person name="Clem R.J."/>
            <person name="Feyereisen R."/>
            <person name="Grimmelikhuijzen C.J.P."/>
            <person name="Hamodrakas S.J."/>
            <person name="Hansson B.S."/>
            <person name="Huguet E."/>
            <person name="Jermiin L.S."/>
            <person name="Lan Q."/>
            <person name="Lehman H.K."/>
            <person name="Lorenzen M."/>
            <person name="Merzendorfer H."/>
            <person name="Michalopoulos I."/>
            <person name="Morton D.B."/>
            <person name="Muthukrishnan S."/>
            <person name="Oakeshott J.G."/>
            <person name="Palmer W."/>
            <person name="Park Y."/>
            <person name="Passarelli A.L."/>
            <person name="Rozas J."/>
            <person name="Schwartz L.M."/>
            <person name="Smith W."/>
            <person name="Southgate A."/>
            <person name="Vilcinskas A."/>
            <person name="Vogt R."/>
            <person name="Wang P."/>
            <person name="Werren J."/>
            <person name="Yu X.Q."/>
            <person name="Zhou J.J."/>
            <person name="Brown S.J."/>
            <person name="Scherer S.E."/>
            <person name="Richards S."/>
            <person name="Blissard G.W."/>
        </authorList>
    </citation>
    <scope>NUCLEOTIDE SEQUENCE</scope>
</reference>
<organism evidence="3 4">
    <name type="scientific">Manduca sexta</name>
    <name type="common">Tobacco hawkmoth</name>
    <name type="synonym">Tobacco hornworm</name>
    <dbReference type="NCBI Taxonomy" id="7130"/>
    <lineage>
        <taxon>Eukaryota</taxon>
        <taxon>Metazoa</taxon>
        <taxon>Ecdysozoa</taxon>
        <taxon>Arthropoda</taxon>
        <taxon>Hexapoda</taxon>
        <taxon>Insecta</taxon>
        <taxon>Pterygota</taxon>
        <taxon>Neoptera</taxon>
        <taxon>Endopterygota</taxon>
        <taxon>Lepidoptera</taxon>
        <taxon>Glossata</taxon>
        <taxon>Ditrysia</taxon>
        <taxon>Bombycoidea</taxon>
        <taxon>Sphingidae</taxon>
        <taxon>Sphinginae</taxon>
        <taxon>Sphingini</taxon>
        <taxon>Manduca</taxon>
    </lineage>
</organism>
<evidence type="ECO:0000313" key="4">
    <source>
        <dbReference type="Proteomes" id="UP000791440"/>
    </source>
</evidence>
<feature type="region of interest" description="Disordered" evidence="1">
    <location>
        <begin position="70"/>
        <end position="177"/>
    </location>
</feature>
<accession>A0A922CU59</accession>
<keyword evidence="2" id="KW-0472">Membrane</keyword>
<proteinExistence type="predicted"/>
<keyword evidence="4" id="KW-1185">Reference proteome</keyword>
<feature type="compositionally biased region" description="Polar residues" evidence="1">
    <location>
        <begin position="97"/>
        <end position="110"/>
    </location>
</feature>
<dbReference type="EMBL" id="JH668627">
    <property type="protein sequence ID" value="KAG6459575.1"/>
    <property type="molecule type" value="Genomic_DNA"/>
</dbReference>
<gene>
    <name evidence="3" type="ORF">O3G_MSEX011448</name>
</gene>
<dbReference type="Proteomes" id="UP000791440">
    <property type="component" value="Unassembled WGS sequence"/>
</dbReference>
<feature type="compositionally biased region" description="Basic and acidic residues" evidence="1">
    <location>
        <begin position="162"/>
        <end position="177"/>
    </location>
</feature>
<name>A0A922CU59_MANSE</name>
<feature type="transmembrane region" description="Helical" evidence="2">
    <location>
        <begin position="12"/>
        <end position="29"/>
    </location>
</feature>
<keyword evidence="2" id="KW-1133">Transmembrane helix</keyword>
<dbReference type="AlphaFoldDB" id="A0A922CU59"/>
<feature type="compositionally biased region" description="Acidic residues" evidence="1">
    <location>
        <begin position="126"/>
        <end position="146"/>
    </location>
</feature>
<comment type="caution">
    <text evidence="3">The sequence shown here is derived from an EMBL/GenBank/DDBJ whole genome shotgun (WGS) entry which is preliminary data.</text>
</comment>
<keyword evidence="2" id="KW-0812">Transmembrane</keyword>
<sequence length="177" mass="19896">MNVNSVLSPRMMVGAAIVGIVGAAGVFIYEQIYAEKRRSMLVREVARLDKQVASIRSELESLRELQKETQLRRMKQKKSEKARRERVAAKAAPSGDNVDNTDVPEQSYASDSEYFTDYQSVLGTDGEMDSEEFYDVHTDDDEDDTLQETLHNGHVSSVNEESQDKENVPKTTEKAST</sequence>
<evidence type="ECO:0000256" key="1">
    <source>
        <dbReference type="SAM" id="MobiDB-lite"/>
    </source>
</evidence>
<feature type="compositionally biased region" description="Basic and acidic residues" evidence="1">
    <location>
        <begin position="70"/>
        <end position="88"/>
    </location>
</feature>
<protein>
    <submittedName>
        <fullName evidence="3">Uncharacterized protein</fullName>
    </submittedName>
</protein>
<reference evidence="3" key="2">
    <citation type="submission" date="2020-12" db="EMBL/GenBank/DDBJ databases">
        <authorList>
            <person name="Kanost M."/>
        </authorList>
    </citation>
    <scope>NUCLEOTIDE SEQUENCE</scope>
</reference>
<evidence type="ECO:0000313" key="3">
    <source>
        <dbReference type="EMBL" id="KAG6459575.1"/>
    </source>
</evidence>